<keyword evidence="4" id="KW-1133">Transmembrane helix</keyword>
<dbReference type="InterPro" id="IPR029070">
    <property type="entry name" value="Chitinase_insertion_sf"/>
</dbReference>
<dbReference type="PANTHER" id="PTHR43630:SF1">
    <property type="entry name" value="POLY-BETA-1,6-N-ACETYL-D-GLUCOSAMINE SYNTHASE"/>
    <property type="match status" value="1"/>
</dbReference>
<dbReference type="InterPro" id="IPR002509">
    <property type="entry name" value="NODB_dom"/>
</dbReference>
<dbReference type="InterPro" id="IPR001223">
    <property type="entry name" value="Glyco_hydro18_cat"/>
</dbReference>
<evidence type="ECO:0000259" key="6">
    <source>
        <dbReference type="PROSITE" id="PS51910"/>
    </source>
</evidence>
<dbReference type="EMBL" id="QFOI01000018">
    <property type="protein sequence ID" value="PZP51891.1"/>
    <property type="molecule type" value="Genomic_DNA"/>
</dbReference>
<feature type="transmembrane region" description="Helical" evidence="4">
    <location>
        <begin position="975"/>
        <end position="993"/>
    </location>
</feature>
<evidence type="ECO:0000256" key="1">
    <source>
        <dbReference type="ARBA" id="ARBA00006739"/>
    </source>
</evidence>
<dbReference type="InterPro" id="IPR011583">
    <property type="entry name" value="Chitinase_II/V-like_cat"/>
</dbReference>
<evidence type="ECO:0000259" key="5">
    <source>
        <dbReference type="PROSITE" id="PS51677"/>
    </source>
</evidence>
<dbReference type="Pfam" id="PF01522">
    <property type="entry name" value="Polysacc_deac_1"/>
    <property type="match status" value="1"/>
</dbReference>
<dbReference type="InterPro" id="IPR017853">
    <property type="entry name" value="GH"/>
</dbReference>
<dbReference type="SUPFAM" id="SSF51445">
    <property type="entry name" value="(Trans)glycosidases"/>
    <property type="match status" value="1"/>
</dbReference>
<keyword evidence="3 7" id="KW-0808">Transferase</keyword>
<evidence type="ECO:0000313" key="8">
    <source>
        <dbReference type="Proteomes" id="UP000249645"/>
    </source>
</evidence>
<proteinExistence type="inferred from homology"/>
<dbReference type="Gene3D" id="3.20.20.370">
    <property type="entry name" value="Glycoside hydrolase/deacetylase"/>
    <property type="match status" value="1"/>
</dbReference>
<reference evidence="7 8" key="1">
    <citation type="submission" date="2017-11" db="EMBL/GenBank/DDBJ databases">
        <title>Infants hospitalized years apart are colonized by the same room-sourced microbial strains.</title>
        <authorList>
            <person name="Brooks B."/>
            <person name="Olm M.R."/>
            <person name="Firek B.A."/>
            <person name="Baker R."/>
            <person name="Thomas B.C."/>
            <person name="Morowitz M.J."/>
            <person name="Banfield J.F."/>
        </authorList>
    </citation>
    <scope>NUCLEOTIDE SEQUENCE [LARGE SCALE GENOMIC DNA]</scope>
    <source>
        <strain evidence="7">S2_009_000_R2_76</strain>
    </source>
</reference>
<sequence>VDWDPQSKMSLERNVKNLNMVIPEWFFIDNNGDSLRTNIDTSALRIMRSSHVKIVPILSNAEDQMFKTTGLHRILNDPNKRANFINQVIKQLELNHFDGINVDFEELKEKKNEILTNFSKELYDQLHSKGFIVTQNVSPFNEDYDYVALAKNNDLLFLMAYDQYSNVNEPGPISTQKWIEAAVDNIAAKIPSDKIVLNLAAYGYDFGKDSVKNVTYQEALLLARRSGAHIDFGDDTYNLHFSYQDNDSNQHQVYFTDAATNFNTMRFAAEYGLAGTAIWRLGSEDNRLWDFYASSMTKAALKSFDFHRLERLKTSDKNVDYVGDERGEILDVVSSPAQGKIKFELDSSAYLISEENYVELPSNYIIQRSGQKDSKKLVLTFDDGPDPTWTPMILDTLKKYNVPASFFMLGSMAENDIPLVKKIYDEGYEIGNHTFTHPNIANVSSRRALLEMDATRLVLECITGHSTILFRPPFNADAEPTTMEELEPVYLSRTRNYLMIGENIDPEDWQQSDDTVSAKVNADTIFNRVLRLQPQGNIILLHDAGGDRRETVKALGMIIRYFKARGFEFTTIGYLMGKNRNQLMPVVPKDEGYGIIQTNMFIAKMVYYFNSYFFAMLIVFLILNLLRVLVIYTLAKLDKRKERKRQYMTIDSTAPYVSIIVPAHNEEVNAVSSLQHLIQTSYPNFEVIFVDDGSSDATYEKVNDAFKNNPQVRVFTKTNGGKASALNFGIGHAHSDFVVCIDADTQLQEDAISLMMRHFNNQNVGAVAGAVKVGNERNLITIWQSIEYTISQNFDRRAFDYINAITVVPGAIGVFRKDALLEAGGFTTDTLAEDCDLTIRILKCGYLVENESAAKAYTEAPETTRQFLKQRFRWSFGVMQTWWKNRDILFSKQHKGLGWFAFPDILLFKYIVPLFAPFADIIMIFGLFFGNADSAKKIGIYYIVFLIVDALISFVAFAFEKEKAWKLIWIIPQRLIYRWLMLWVLFKSILYVFKGELQGWGSLKRTGNVKMEEVK</sequence>
<dbReference type="Gene3D" id="3.10.50.10">
    <property type="match status" value="1"/>
</dbReference>
<evidence type="ECO:0000313" key="7">
    <source>
        <dbReference type="EMBL" id="PZP51891.1"/>
    </source>
</evidence>
<dbReference type="PROSITE" id="PS51910">
    <property type="entry name" value="GH18_2"/>
    <property type="match status" value="1"/>
</dbReference>
<feature type="transmembrane region" description="Helical" evidence="4">
    <location>
        <begin position="940"/>
        <end position="959"/>
    </location>
</feature>
<dbReference type="Pfam" id="PF00535">
    <property type="entry name" value="Glycos_transf_2"/>
    <property type="match status" value="1"/>
</dbReference>
<dbReference type="SUPFAM" id="SSF88713">
    <property type="entry name" value="Glycoside hydrolase/deacetylase"/>
    <property type="match status" value="1"/>
</dbReference>
<accession>A0A2W5F760</accession>
<dbReference type="Proteomes" id="UP000249645">
    <property type="component" value="Unassembled WGS sequence"/>
</dbReference>
<dbReference type="Gene3D" id="3.90.550.10">
    <property type="entry name" value="Spore Coat Polysaccharide Biosynthesis Protein SpsA, Chain A"/>
    <property type="match status" value="1"/>
</dbReference>
<feature type="non-terminal residue" evidence="7">
    <location>
        <position position="1"/>
    </location>
</feature>
<keyword evidence="4" id="KW-0472">Membrane</keyword>
<comment type="caution">
    <text evidence="7">The sequence shown here is derived from an EMBL/GenBank/DDBJ whole genome shotgun (WGS) entry which is preliminary data.</text>
</comment>
<dbReference type="SMART" id="SM00636">
    <property type="entry name" value="Glyco_18"/>
    <property type="match status" value="1"/>
</dbReference>
<name>A0A2W5F760_9SPHI</name>
<comment type="similarity">
    <text evidence="1">Belongs to the glycosyltransferase 2 family.</text>
</comment>
<feature type="transmembrane region" description="Helical" evidence="4">
    <location>
        <begin position="907"/>
        <end position="928"/>
    </location>
</feature>
<dbReference type="GO" id="GO:0005975">
    <property type="term" value="P:carbohydrate metabolic process"/>
    <property type="evidence" value="ECO:0007669"/>
    <property type="project" value="InterPro"/>
</dbReference>
<dbReference type="Gene3D" id="3.20.20.80">
    <property type="entry name" value="Glycosidases"/>
    <property type="match status" value="1"/>
</dbReference>
<gene>
    <name evidence="7" type="ORF">DI598_02040</name>
</gene>
<feature type="domain" description="NodB homology" evidence="5">
    <location>
        <begin position="375"/>
        <end position="570"/>
    </location>
</feature>
<feature type="domain" description="GH18" evidence="6">
    <location>
        <begin position="1"/>
        <end position="299"/>
    </location>
</feature>
<dbReference type="AlphaFoldDB" id="A0A2W5F760"/>
<dbReference type="InterPro" id="IPR029044">
    <property type="entry name" value="Nucleotide-diphossugar_trans"/>
</dbReference>
<feature type="transmembrane region" description="Helical" evidence="4">
    <location>
        <begin position="612"/>
        <end position="635"/>
    </location>
</feature>
<evidence type="ECO:0000256" key="2">
    <source>
        <dbReference type="ARBA" id="ARBA00022676"/>
    </source>
</evidence>
<evidence type="ECO:0000256" key="3">
    <source>
        <dbReference type="ARBA" id="ARBA00022679"/>
    </source>
</evidence>
<dbReference type="GO" id="GO:0008061">
    <property type="term" value="F:chitin binding"/>
    <property type="evidence" value="ECO:0007669"/>
    <property type="project" value="InterPro"/>
</dbReference>
<dbReference type="CDD" id="cd10962">
    <property type="entry name" value="CE4_GT2-like"/>
    <property type="match status" value="1"/>
</dbReference>
<dbReference type="CDD" id="cd06423">
    <property type="entry name" value="CESA_like"/>
    <property type="match status" value="1"/>
</dbReference>
<dbReference type="Pfam" id="PF00704">
    <property type="entry name" value="Glyco_hydro_18"/>
    <property type="match status" value="1"/>
</dbReference>
<dbReference type="InterPro" id="IPR001173">
    <property type="entry name" value="Glyco_trans_2-like"/>
</dbReference>
<dbReference type="GO" id="GO:0016810">
    <property type="term" value="F:hydrolase activity, acting on carbon-nitrogen (but not peptide) bonds"/>
    <property type="evidence" value="ECO:0007669"/>
    <property type="project" value="InterPro"/>
</dbReference>
<evidence type="ECO:0000256" key="4">
    <source>
        <dbReference type="SAM" id="Phobius"/>
    </source>
</evidence>
<dbReference type="InterPro" id="IPR011330">
    <property type="entry name" value="Glyco_hydro/deAcase_b/a-brl"/>
</dbReference>
<protein>
    <submittedName>
        <fullName evidence="7">Glycosyl transferase family 2</fullName>
    </submittedName>
</protein>
<dbReference type="SUPFAM" id="SSF53448">
    <property type="entry name" value="Nucleotide-diphospho-sugar transferases"/>
    <property type="match status" value="1"/>
</dbReference>
<dbReference type="GO" id="GO:0016757">
    <property type="term" value="F:glycosyltransferase activity"/>
    <property type="evidence" value="ECO:0007669"/>
    <property type="project" value="UniProtKB-KW"/>
</dbReference>
<dbReference type="PROSITE" id="PS51677">
    <property type="entry name" value="NODB"/>
    <property type="match status" value="1"/>
</dbReference>
<keyword evidence="2" id="KW-0328">Glycosyltransferase</keyword>
<organism evidence="7 8">
    <name type="scientific">Pseudopedobacter saltans</name>
    <dbReference type="NCBI Taxonomy" id="151895"/>
    <lineage>
        <taxon>Bacteria</taxon>
        <taxon>Pseudomonadati</taxon>
        <taxon>Bacteroidota</taxon>
        <taxon>Sphingobacteriia</taxon>
        <taxon>Sphingobacteriales</taxon>
        <taxon>Sphingobacteriaceae</taxon>
        <taxon>Pseudopedobacter</taxon>
    </lineage>
</organism>
<keyword evidence="4" id="KW-0812">Transmembrane</keyword>
<dbReference type="PANTHER" id="PTHR43630">
    <property type="entry name" value="POLY-BETA-1,6-N-ACETYL-D-GLUCOSAMINE SYNTHASE"/>
    <property type="match status" value="1"/>
</dbReference>